<dbReference type="PATRIC" id="fig|1461581.3.peg.2041"/>
<dbReference type="PANTHER" id="PTHR42736">
    <property type="entry name" value="PROTEIN-GLUTAMINE GAMMA-GLUTAMYLTRANSFERASE"/>
    <property type="match status" value="1"/>
</dbReference>
<feature type="transmembrane region" description="Helical" evidence="1">
    <location>
        <begin position="105"/>
        <end position="123"/>
    </location>
</feature>
<dbReference type="EMBL" id="LM997413">
    <property type="protein sequence ID" value="CEA05422.1"/>
    <property type="molecule type" value="Genomic_DNA"/>
</dbReference>
<proteinExistence type="predicted"/>
<dbReference type="InterPro" id="IPR021878">
    <property type="entry name" value="TgpA_N"/>
</dbReference>
<dbReference type="AlphaFoldDB" id="A0A078MJ29"/>
<dbReference type="RefSeq" id="WP_044499754.1">
    <property type="nucleotide sequence ID" value="NZ_LK391969.1"/>
</dbReference>
<gene>
    <name evidence="3" type="ORF">BN1049_02070</name>
</gene>
<keyword evidence="1" id="KW-1133">Transmembrane helix</keyword>
<keyword evidence="1" id="KW-0472">Membrane</keyword>
<dbReference type="Pfam" id="PF01841">
    <property type="entry name" value="Transglut_core"/>
    <property type="match status" value="1"/>
</dbReference>
<feature type="transmembrane region" description="Helical" evidence="1">
    <location>
        <begin position="80"/>
        <end position="98"/>
    </location>
</feature>
<name>A0A078MJ29_9PSED</name>
<feature type="domain" description="Transglutaminase-like" evidence="2">
    <location>
        <begin position="400"/>
        <end position="471"/>
    </location>
</feature>
<sequence>MTGHALIPRNSLVWLLTAQVVALAPHLPRLPLWVAVLWLGCALWRVQIQRMRWRYPGLLVRVLALLLVTGGVFLAQGTLIGLDAAVMLLLMLFMLKLLEMRRPRDALVVIYLGFFIVATAFLFDQSIPLALFQCFSLLVLVAALVGLQQTPGRNDPARAMRTGALLLLQAVPLMVVLFVLFPRMGPLWSVNAPGQQARTGLAESMAPGDIAELARSGELAFRAAFDGAVPAQPQLYWRALTLSRFDGRSWSRSRFNSAGTPPDWEPQGDPVSYRVVAPASNQPWVFSLRGASSTDERLVLTGDYLLQARRPLAQAMSYGASSRLDSLLQPGGLDPLQQRINLQLPEQGDPRSRAFAAQLRQAYPDDAALVQALLRHFNREPFHYTLRPSPLGQHSNDEFLFDSPRGFCVHFAGAMTFVLRAAGIPARIVAGYQGGEMNPRGNYVLVHQFDAHAWVEAWLPGQGWVSVDPTFQVAPERIERGLQEALAGEGSFLEDSPLAAARYRNIGWINDMRLFWDDINYQWQLRVLGYQSERQLDFFRRWLGTTDWQRVGLISLGLSLLIALPMALWILRPDRQPRDPQRRAWVKLNRRLGRLQLQAATGEGPRAWQQRLEHALPAQRDELGAFFDEYVRLGYATPPGAPTPAATQLNLALRALLQALPRTRPRRPITPLDLPGEGPRL</sequence>
<dbReference type="SUPFAM" id="SSF54001">
    <property type="entry name" value="Cysteine proteinases"/>
    <property type="match status" value="1"/>
</dbReference>
<dbReference type="InterPro" id="IPR038765">
    <property type="entry name" value="Papain-like_cys_pep_sf"/>
</dbReference>
<dbReference type="OrthoDB" id="9804872at2"/>
<evidence type="ECO:0000313" key="3">
    <source>
        <dbReference type="EMBL" id="CEA05422.1"/>
    </source>
</evidence>
<feature type="transmembrane region" description="Helical" evidence="1">
    <location>
        <begin position="129"/>
        <end position="147"/>
    </location>
</feature>
<dbReference type="Gene3D" id="3.10.620.30">
    <property type="match status" value="1"/>
</dbReference>
<dbReference type="EMBL" id="LK391969">
    <property type="protein sequence ID" value="CEF27125.1"/>
    <property type="molecule type" value="Genomic_DNA"/>
</dbReference>
<dbReference type="InterPro" id="IPR052901">
    <property type="entry name" value="Bact_TGase-like"/>
</dbReference>
<dbReference type="PANTHER" id="PTHR42736:SF1">
    <property type="entry name" value="PROTEIN-GLUTAMINE GAMMA-GLUTAMYLTRANSFERASE"/>
    <property type="match status" value="1"/>
</dbReference>
<protein>
    <submittedName>
        <fullName evidence="3">Transglutaminase domain-containing protein</fullName>
    </submittedName>
</protein>
<accession>A0A078MJ29</accession>
<dbReference type="InterPro" id="IPR002931">
    <property type="entry name" value="Transglutaminase-like"/>
</dbReference>
<evidence type="ECO:0000259" key="2">
    <source>
        <dbReference type="SMART" id="SM00460"/>
    </source>
</evidence>
<reference evidence="3" key="1">
    <citation type="submission" date="2014-07" db="EMBL/GenBank/DDBJ databases">
        <authorList>
            <person name="Urmite Genomes Urmite Genomes"/>
        </authorList>
    </citation>
    <scope>NUCLEOTIDE SEQUENCE</scope>
    <source>
        <strain evidence="3">12M76_air</strain>
    </source>
</reference>
<feature type="transmembrane region" description="Helical" evidence="1">
    <location>
        <begin position="551"/>
        <end position="571"/>
    </location>
</feature>
<feature type="transmembrane region" description="Helical" evidence="1">
    <location>
        <begin position="159"/>
        <end position="181"/>
    </location>
</feature>
<evidence type="ECO:0000256" key="1">
    <source>
        <dbReference type="SAM" id="Phobius"/>
    </source>
</evidence>
<dbReference type="SMART" id="SM00460">
    <property type="entry name" value="TGc"/>
    <property type="match status" value="1"/>
</dbReference>
<organism evidence="3">
    <name type="scientific">Pseudomonas saudimassiliensis</name>
    <dbReference type="NCBI Taxonomy" id="1461581"/>
    <lineage>
        <taxon>Bacteria</taxon>
        <taxon>Pseudomonadati</taxon>
        <taxon>Pseudomonadota</taxon>
        <taxon>Gammaproteobacteria</taxon>
        <taxon>Pseudomonadales</taxon>
        <taxon>Pseudomonadaceae</taxon>
        <taxon>Pseudomonas</taxon>
    </lineage>
</organism>
<keyword evidence="1" id="KW-0812">Transmembrane</keyword>
<dbReference type="Pfam" id="PF11992">
    <property type="entry name" value="TgpA_N"/>
    <property type="match status" value="1"/>
</dbReference>
<feature type="transmembrane region" description="Helical" evidence="1">
    <location>
        <begin position="58"/>
        <end position="74"/>
    </location>
</feature>